<protein>
    <submittedName>
        <fullName evidence="3">Uncharacterized protein</fullName>
    </submittedName>
</protein>
<feature type="compositionally biased region" description="Polar residues" evidence="2">
    <location>
        <begin position="622"/>
        <end position="638"/>
    </location>
</feature>
<proteinExistence type="predicted"/>
<feature type="compositionally biased region" description="Polar residues" evidence="2">
    <location>
        <begin position="141"/>
        <end position="150"/>
    </location>
</feature>
<evidence type="ECO:0000313" key="3">
    <source>
        <dbReference type="EMBL" id="GEU43886.1"/>
    </source>
</evidence>
<dbReference type="PANTHER" id="PTHR13275">
    <property type="entry name" value="YL-1 PROTEIN TRANSCRIPTION FACTOR-LIKE 1"/>
    <property type="match status" value="1"/>
</dbReference>
<feature type="region of interest" description="Disordered" evidence="2">
    <location>
        <begin position="597"/>
        <end position="658"/>
    </location>
</feature>
<evidence type="ECO:0000256" key="2">
    <source>
        <dbReference type="SAM" id="MobiDB-lite"/>
    </source>
</evidence>
<gene>
    <name evidence="3" type="ORF">Tci_015864</name>
</gene>
<feature type="region of interest" description="Disordered" evidence="2">
    <location>
        <begin position="382"/>
        <end position="402"/>
    </location>
</feature>
<name>A0A6L2K3F8_TANCI</name>
<accession>A0A6L2K3F8</accession>
<dbReference type="PANTHER" id="PTHR13275:SF4">
    <property type="entry name" value="VACUOLAR PROTEIN SORTING-ASSOCIATED PROTEIN 72 HOMOLOG"/>
    <property type="match status" value="1"/>
</dbReference>
<evidence type="ECO:0000256" key="1">
    <source>
        <dbReference type="SAM" id="Coils"/>
    </source>
</evidence>
<feature type="compositionally biased region" description="Acidic residues" evidence="2">
    <location>
        <begin position="224"/>
        <end position="292"/>
    </location>
</feature>
<keyword evidence="1" id="KW-0175">Coiled coil</keyword>
<feature type="compositionally biased region" description="Low complexity" evidence="2">
    <location>
        <begin position="382"/>
        <end position="398"/>
    </location>
</feature>
<dbReference type="AlphaFoldDB" id="A0A6L2K3F8"/>
<dbReference type="EMBL" id="BKCJ010001768">
    <property type="protein sequence ID" value="GEU43886.1"/>
    <property type="molecule type" value="Genomic_DNA"/>
</dbReference>
<comment type="caution">
    <text evidence="3">The sequence shown here is derived from an EMBL/GenBank/DDBJ whole genome shotgun (WGS) entry which is preliminary data.</text>
</comment>
<feature type="compositionally biased region" description="Basic and acidic residues" evidence="2">
    <location>
        <begin position="604"/>
        <end position="619"/>
    </location>
</feature>
<reference evidence="3" key="1">
    <citation type="journal article" date="2019" name="Sci. Rep.">
        <title>Draft genome of Tanacetum cinerariifolium, the natural source of mosquito coil.</title>
        <authorList>
            <person name="Yamashiro T."/>
            <person name="Shiraishi A."/>
            <person name="Satake H."/>
            <person name="Nakayama K."/>
        </authorList>
    </citation>
    <scope>NUCLEOTIDE SEQUENCE</scope>
</reference>
<sequence length="949" mass="109343">MDMTIDQQVALDEALVPHASRLRIRKSNFRLRSYITSMELTLQLVYDDLRLTPFYKAFLVTADVSEIYMLEFWATATVHHHSIHFKMDNKKHIVNLKYFREMLHICPILLGAAPPKTKASVRKTKSNSKTTITPPTAAGTRLSTSVKGKQTAKSSTTKGYTVLFEFAIAEAEQMKLAMKRSLRQTHISQASGSGIDEGTGNIPRVLDIPTDESDEEISWKSSNEDDDDKVDERSDDQDEDDDQDDDDQDDDEVDERSDDQDDDDDDQDDDDQDDYDQDVNDDDQDTDNDDDDFVHTKLSIHEEEAKDEESFILIIQTQENSNDDASLGLNVGGEEGHDAEDDNEEFYRDVNINLKGRDVQMIDVHTIQEFKDTHVTLTPVNPNGQQQSSSVSSQFVTTPTPPTTAPRTFLQDLPNFGSLFGFNHRLKTLEANFLEFVQTNQFTGAVSFILGIVERYMDQRMNEAVKVTIQIQYDRLRDEAQTKNEEFLNNLDENIQKIIKVQVKEEVKLRVSKILPKTKKTVNEQLEAKVLTRSSNSSNTSYAMAADLSEMELKNILIKKMESNKSIYRSDEQRNLYKALVNAYECAKIILDTYGDTGSKRRREGKDPESTSAPKEKAIKTTGKSTYGSKSHQKTVSESAPVEEPMQTTQDLKEPSHQEFEIDTLTPELLAGLTYELMKWSCKSLMELEFLLEEVYNETTDQLITVCRDDDKLYKFKEGDFKRLRIQDIEDMLLLLVQGKMTNLTVEECFAFNVSLRMFTRSIVIQRRVEDLQLGVKSYQKKLNITKPDTYRAFNVSLRMFTRSIVIQRRVEDLQLGVKSYQKKLNLTKPDTYRFDLKHKEAYTAYSNPRGFIYQNKDKQNRLTWIDELHKFSDGTLNDVRTALDDRLKGIRMKYLPQAIWRKSDKERAAIMIQAIDKQLNTRRIMRSLEKFIGGRLYKGDFKMLQRTI</sequence>
<dbReference type="GO" id="GO:0005634">
    <property type="term" value="C:nucleus"/>
    <property type="evidence" value="ECO:0007669"/>
    <property type="project" value="TreeGrafter"/>
</dbReference>
<feature type="region of interest" description="Disordered" evidence="2">
    <location>
        <begin position="119"/>
        <end position="150"/>
    </location>
</feature>
<feature type="coiled-coil region" evidence="1">
    <location>
        <begin position="466"/>
        <end position="497"/>
    </location>
</feature>
<organism evidence="3">
    <name type="scientific">Tanacetum cinerariifolium</name>
    <name type="common">Dalmatian daisy</name>
    <name type="synonym">Chrysanthemum cinerariifolium</name>
    <dbReference type="NCBI Taxonomy" id="118510"/>
    <lineage>
        <taxon>Eukaryota</taxon>
        <taxon>Viridiplantae</taxon>
        <taxon>Streptophyta</taxon>
        <taxon>Embryophyta</taxon>
        <taxon>Tracheophyta</taxon>
        <taxon>Spermatophyta</taxon>
        <taxon>Magnoliopsida</taxon>
        <taxon>eudicotyledons</taxon>
        <taxon>Gunneridae</taxon>
        <taxon>Pentapetalae</taxon>
        <taxon>asterids</taxon>
        <taxon>campanulids</taxon>
        <taxon>Asterales</taxon>
        <taxon>Asteraceae</taxon>
        <taxon>Asteroideae</taxon>
        <taxon>Anthemideae</taxon>
        <taxon>Anthemidinae</taxon>
        <taxon>Tanacetum</taxon>
    </lineage>
</organism>
<feature type="region of interest" description="Disordered" evidence="2">
    <location>
        <begin position="188"/>
        <end position="292"/>
    </location>
</feature>